<dbReference type="AlphaFoldDB" id="A0A0F3GRY9"/>
<gene>
    <name evidence="1" type="ORF">MBAV_003087</name>
</gene>
<comment type="caution">
    <text evidence="1">The sequence shown here is derived from an EMBL/GenBank/DDBJ whole genome shotgun (WGS) entry which is preliminary data.</text>
</comment>
<dbReference type="EMBL" id="LACI01001323">
    <property type="protein sequence ID" value="KJU84719.1"/>
    <property type="molecule type" value="Genomic_DNA"/>
</dbReference>
<proteinExistence type="predicted"/>
<accession>A0A0F3GRY9</accession>
<evidence type="ECO:0008006" key="3">
    <source>
        <dbReference type="Google" id="ProtNLM"/>
    </source>
</evidence>
<evidence type="ECO:0000313" key="2">
    <source>
        <dbReference type="Proteomes" id="UP000033423"/>
    </source>
</evidence>
<dbReference type="Proteomes" id="UP000033423">
    <property type="component" value="Unassembled WGS sequence"/>
</dbReference>
<reference evidence="1 2" key="1">
    <citation type="submission" date="2015-02" db="EMBL/GenBank/DDBJ databases">
        <title>Single-cell genomics of uncultivated deep-branching MTB reveals a conserved set of magnetosome genes.</title>
        <authorList>
            <person name="Kolinko S."/>
            <person name="Richter M."/>
            <person name="Glockner F.O."/>
            <person name="Brachmann A."/>
            <person name="Schuler D."/>
        </authorList>
    </citation>
    <scope>NUCLEOTIDE SEQUENCE [LARGE SCALE GENOMIC DNA]</scope>
    <source>
        <strain evidence="1">TM-1</strain>
    </source>
</reference>
<organism evidence="1 2">
    <name type="scientific">Candidatus Magnetobacterium bavaricum</name>
    <dbReference type="NCBI Taxonomy" id="29290"/>
    <lineage>
        <taxon>Bacteria</taxon>
        <taxon>Pseudomonadati</taxon>
        <taxon>Nitrospirota</taxon>
        <taxon>Thermodesulfovibrionia</taxon>
        <taxon>Thermodesulfovibrionales</taxon>
        <taxon>Candidatus Magnetobacteriaceae</taxon>
        <taxon>Candidatus Magnetobacterium</taxon>
    </lineage>
</organism>
<keyword evidence="2" id="KW-1185">Reference proteome</keyword>
<name>A0A0F3GRY9_9BACT</name>
<evidence type="ECO:0000313" key="1">
    <source>
        <dbReference type="EMBL" id="KJU84719.1"/>
    </source>
</evidence>
<protein>
    <recommendedName>
        <fullName evidence="3">Flagellar assembly protein H</fullName>
    </recommendedName>
</protein>
<sequence length="258" mass="28854">MQALSLRAGPSSAPPSAPPSVLSSRLLPTPVLIPSLFPVLIPVIQYVFYIGNKPLKMANSIVEPNVKYQYELIDMRNIDCEKFLYSEKPQEMIISILCNLEAKGAKVYMKELLQRIKDFVSEETLRSKYIKQIEVMSLTRDLQDYILKEVGNMALTYDIEKDIRFKQGVERGLAQGIEKGLAQGLAKGEKKGQKEGQKEGQKKGLLEGIELALDIKFGSDGLALMMKIKKIDSLSTLKKIKEHIRKTSNIGELGKLIG</sequence>